<comment type="caution">
    <text evidence="2">The sequence shown here is derived from an EMBL/GenBank/DDBJ whole genome shotgun (WGS) entry which is preliminary data.</text>
</comment>
<gene>
    <name evidence="2" type="ORF">NDU88_006775</name>
</gene>
<feature type="region of interest" description="Disordered" evidence="1">
    <location>
        <begin position="79"/>
        <end position="165"/>
    </location>
</feature>
<evidence type="ECO:0000313" key="2">
    <source>
        <dbReference type="EMBL" id="KAJ1190035.1"/>
    </source>
</evidence>
<evidence type="ECO:0000256" key="1">
    <source>
        <dbReference type="SAM" id="MobiDB-lite"/>
    </source>
</evidence>
<evidence type="ECO:0000313" key="3">
    <source>
        <dbReference type="Proteomes" id="UP001066276"/>
    </source>
</evidence>
<keyword evidence="3" id="KW-1185">Reference proteome</keyword>
<accession>A0AAV7UP24</accession>
<feature type="compositionally biased region" description="Basic and acidic residues" evidence="1">
    <location>
        <begin position="110"/>
        <end position="137"/>
    </location>
</feature>
<name>A0AAV7UP24_PLEWA</name>
<dbReference type="Gene3D" id="3.30.250.20">
    <property type="entry name" value="L1 transposable element, C-terminal domain"/>
    <property type="match status" value="1"/>
</dbReference>
<protein>
    <submittedName>
        <fullName evidence="2">Uncharacterized protein</fullName>
    </submittedName>
</protein>
<dbReference type="Proteomes" id="UP001066276">
    <property type="component" value="Chromosome 3_1"/>
</dbReference>
<dbReference type="AlphaFoldDB" id="A0AAV7UP24"/>
<sequence>MAQSHGPFRTADYEVRITEDFSKETNNRQKAFLALRSRLCQLDVKCGLFDPEHMWFTKDGVSEDFYDPEDLRLYLDSLSPLGKDTSTMTRPSTQIVGAQGMPPPSATLEVEPHHDNDLHLRGRDPERPTRIHGDRDQLLQVVSQHTQLSDRDKSGSPLKPSPAPN</sequence>
<dbReference type="InterPro" id="IPR042566">
    <property type="entry name" value="L1_C"/>
</dbReference>
<proteinExistence type="predicted"/>
<feature type="compositionally biased region" description="Polar residues" evidence="1">
    <location>
        <begin position="84"/>
        <end position="96"/>
    </location>
</feature>
<reference evidence="2" key="1">
    <citation type="journal article" date="2022" name="bioRxiv">
        <title>Sequencing and chromosome-scale assembly of the giantPleurodeles waltlgenome.</title>
        <authorList>
            <person name="Brown T."/>
            <person name="Elewa A."/>
            <person name="Iarovenko S."/>
            <person name="Subramanian E."/>
            <person name="Araus A.J."/>
            <person name="Petzold A."/>
            <person name="Susuki M."/>
            <person name="Suzuki K.-i.T."/>
            <person name="Hayashi T."/>
            <person name="Toyoda A."/>
            <person name="Oliveira C."/>
            <person name="Osipova E."/>
            <person name="Leigh N.D."/>
            <person name="Simon A."/>
            <person name="Yun M.H."/>
        </authorList>
    </citation>
    <scope>NUCLEOTIDE SEQUENCE</scope>
    <source>
        <strain evidence="2">20211129_DDA</strain>
        <tissue evidence="2">Liver</tissue>
    </source>
</reference>
<dbReference type="EMBL" id="JANPWB010000005">
    <property type="protein sequence ID" value="KAJ1190035.1"/>
    <property type="molecule type" value="Genomic_DNA"/>
</dbReference>
<organism evidence="2 3">
    <name type="scientific">Pleurodeles waltl</name>
    <name type="common">Iberian ribbed newt</name>
    <dbReference type="NCBI Taxonomy" id="8319"/>
    <lineage>
        <taxon>Eukaryota</taxon>
        <taxon>Metazoa</taxon>
        <taxon>Chordata</taxon>
        <taxon>Craniata</taxon>
        <taxon>Vertebrata</taxon>
        <taxon>Euteleostomi</taxon>
        <taxon>Amphibia</taxon>
        <taxon>Batrachia</taxon>
        <taxon>Caudata</taxon>
        <taxon>Salamandroidea</taxon>
        <taxon>Salamandridae</taxon>
        <taxon>Pleurodelinae</taxon>
        <taxon>Pleurodeles</taxon>
    </lineage>
</organism>